<proteinExistence type="predicted"/>
<sequence length="116" mass="12888">MSASYLLFPPAIFLDVSFSLVFLLHKNNKIIKTNKIPVTQPITIPAIAPPDKLFLFPFPLEVTLQRAKGLPQSELPSKAEAGLLDSHWGIDPFNWLKETLICSSEGRSNSGMEPVR</sequence>
<dbReference type="AlphaFoldDB" id="A0A2P2PLZ8"/>
<organism evidence="2">
    <name type="scientific">Rhizophora mucronata</name>
    <name type="common">Asiatic mangrove</name>
    <dbReference type="NCBI Taxonomy" id="61149"/>
    <lineage>
        <taxon>Eukaryota</taxon>
        <taxon>Viridiplantae</taxon>
        <taxon>Streptophyta</taxon>
        <taxon>Embryophyta</taxon>
        <taxon>Tracheophyta</taxon>
        <taxon>Spermatophyta</taxon>
        <taxon>Magnoliopsida</taxon>
        <taxon>eudicotyledons</taxon>
        <taxon>Gunneridae</taxon>
        <taxon>Pentapetalae</taxon>
        <taxon>rosids</taxon>
        <taxon>fabids</taxon>
        <taxon>Malpighiales</taxon>
        <taxon>Rhizophoraceae</taxon>
        <taxon>Rhizophora</taxon>
    </lineage>
</organism>
<protein>
    <submittedName>
        <fullName evidence="2">Uncharacterized protein</fullName>
    </submittedName>
</protein>
<keyword evidence="1" id="KW-0472">Membrane</keyword>
<keyword evidence="1" id="KW-1133">Transmembrane helix</keyword>
<accession>A0A2P2PLZ8</accession>
<reference evidence="2" key="1">
    <citation type="submission" date="2018-02" db="EMBL/GenBank/DDBJ databases">
        <title>Rhizophora mucronata_Transcriptome.</title>
        <authorList>
            <person name="Meera S.P."/>
            <person name="Sreeshan A."/>
            <person name="Augustine A."/>
        </authorList>
    </citation>
    <scope>NUCLEOTIDE SEQUENCE</scope>
    <source>
        <tissue evidence="2">Leaf</tissue>
    </source>
</reference>
<evidence type="ECO:0000256" key="1">
    <source>
        <dbReference type="SAM" id="Phobius"/>
    </source>
</evidence>
<feature type="transmembrane region" description="Helical" evidence="1">
    <location>
        <begin position="6"/>
        <end position="25"/>
    </location>
</feature>
<dbReference type="EMBL" id="GGEC01075313">
    <property type="protein sequence ID" value="MBX55797.1"/>
    <property type="molecule type" value="Transcribed_RNA"/>
</dbReference>
<name>A0A2P2PLZ8_RHIMU</name>
<evidence type="ECO:0000313" key="2">
    <source>
        <dbReference type="EMBL" id="MBX55797.1"/>
    </source>
</evidence>
<keyword evidence="1" id="KW-0812">Transmembrane</keyword>